<evidence type="ECO:0000313" key="1">
    <source>
        <dbReference type="EMBL" id="XCJ79424.1"/>
    </source>
</evidence>
<proteinExistence type="predicted"/>
<dbReference type="SUPFAM" id="SSF48452">
    <property type="entry name" value="TPR-like"/>
    <property type="match status" value="1"/>
</dbReference>
<name>A0AB74UD37_9GAMM</name>
<accession>A0AB74UD37</accession>
<protein>
    <recommendedName>
        <fullName evidence="2">Type III secretion protein</fullName>
    </recommendedName>
</protein>
<dbReference type="EMBL" id="CP159578">
    <property type="protein sequence ID" value="XCJ79424.1"/>
    <property type="molecule type" value="Genomic_DNA"/>
</dbReference>
<dbReference type="RefSeq" id="WP_353980357.1">
    <property type="nucleotide sequence ID" value="NZ_CP159578.1"/>
</dbReference>
<reference evidence="1" key="1">
    <citation type="submission" date="2024-06" db="EMBL/GenBank/DDBJ databases">
        <title>Complete genome of Salinicola endophyticus HNIBRBA4755.</title>
        <authorList>
            <person name="Shin S.Y."/>
            <person name="Kang H."/>
            <person name="Song J."/>
        </authorList>
    </citation>
    <scope>NUCLEOTIDE SEQUENCE</scope>
    <source>
        <strain evidence="1">HNIBRBA4755</strain>
    </source>
</reference>
<evidence type="ECO:0008006" key="2">
    <source>
        <dbReference type="Google" id="ProtNLM"/>
    </source>
</evidence>
<dbReference type="Gene3D" id="1.25.40.10">
    <property type="entry name" value="Tetratricopeptide repeat domain"/>
    <property type="match status" value="1"/>
</dbReference>
<dbReference type="AlphaFoldDB" id="A0AB74UD37"/>
<dbReference type="InterPro" id="IPR011990">
    <property type="entry name" value="TPR-like_helical_dom_sf"/>
</dbReference>
<organism evidence="1">
    <name type="scientific">Salinicola endophyticus</name>
    <dbReference type="NCBI Taxonomy" id="1949083"/>
    <lineage>
        <taxon>Bacteria</taxon>
        <taxon>Pseudomonadati</taxon>
        <taxon>Pseudomonadota</taxon>
        <taxon>Gammaproteobacteria</taxon>
        <taxon>Oceanospirillales</taxon>
        <taxon>Halomonadaceae</taxon>
        <taxon>Salinicola</taxon>
    </lineage>
</organism>
<gene>
    <name evidence="1" type="ORF">ABV408_18580</name>
</gene>
<sequence length="126" mass="13439">MSQRDDRDAADLLHLIGHLYLQSGQTQRGLVLLLIAQRLAPDHSGLLHALCQGFLASGQGQRALHTIERLEAQAGAAADPALALLRGRAQTLVGAPELARQSYRDYLARRASADRTTPHTGAGGEA</sequence>